<dbReference type="EMBL" id="JRAA01000003">
    <property type="protein sequence ID" value="KHF24435.1"/>
    <property type="molecule type" value="Genomic_DNA"/>
</dbReference>
<accession>A0A0B0H5R8</accession>
<evidence type="ECO:0000259" key="1">
    <source>
        <dbReference type="Pfam" id="PF09722"/>
    </source>
</evidence>
<dbReference type="OrthoDB" id="9789845at2"/>
<protein>
    <submittedName>
        <fullName evidence="3">DUF2384 domain-containing protein</fullName>
    </submittedName>
</protein>
<comment type="caution">
    <text evidence="2">The sequence shown here is derived from an EMBL/GenBank/DDBJ whole genome shotgun (WGS) entry which is preliminary data.</text>
</comment>
<dbReference type="RefSeq" id="WP_043118604.1">
    <property type="nucleotide sequence ID" value="NZ_JRAA01000003.1"/>
</dbReference>
<dbReference type="AlphaFoldDB" id="A0A0B0H5R8"/>
<sequence length="138" mass="15902">MTEAAANKKEARTEITQHVMRLLDLWRLETSEMQALLAMPSNVRSRSFHKFREGIEPFPEDEKVLRRAGYLLRIADALRTTYPMNPRMAGMWIRQPHRRFGRRTPLSIILNDGESGLIAVLSELDCTFSWDLTGSKQG</sequence>
<reference evidence="3 5" key="2">
    <citation type="submission" date="2016-11" db="EMBL/GenBank/DDBJ databases">
        <title>Mixed transmission modes and dynamic genome evolution in an obligate animal-bacterial symbiosis.</title>
        <authorList>
            <person name="Russell S.L."/>
            <person name="Corbett-Detig R.B."/>
            <person name="Cavanaugh C.M."/>
        </authorList>
    </citation>
    <scope>NUCLEOTIDE SEQUENCE [LARGE SCALE GENOMIC DNA]</scope>
    <source>
        <strain evidence="3">MA-KB16</strain>
    </source>
</reference>
<dbReference type="InterPro" id="IPR024467">
    <property type="entry name" value="Xre/MbcA/ParS-like_toxin-bd"/>
</dbReference>
<name>A0A0B0H5R8_SOVGS</name>
<gene>
    <name evidence="3" type="ORF">BOV88_07345</name>
    <name evidence="2" type="ORF">JV46_28190</name>
</gene>
<evidence type="ECO:0000313" key="2">
    <source>
        <dbReference type="EMBL" id="KHF24435.1"/>
    </source>
</evidence>
<dbReference type="eggNOG" id="ENOG5030ZYM">
    <property type="taxonomic scope" value="Bacteria"/>
</dbReference>
<organism evidence="2 4">
    <name type="scientific">Solemya velum gill symbiont</name>
    <dbReference type="NCBI Taxonomy" id="2340"/>
    <lineage>
        <taxon>Bacteria</taxon>
        <taxon>Pseudomonadati</taxon>
        <taxon>Pseudomonadota</taxon>
        <taxon>Gammaproteobacteria</taxon>
        <taxon>sulfur-oxidizing symbionts</taxon>
    </lineage>
</organism>
<proteinExistence type="predicted"/>
<dbReference type="STRING" id="2340.JV46_28190"/>
<dbReference type="GeneID" id="86991698"/>
<dbReference type="Proteomes" id="UP000030856">
    <property type="component" value="Unassembled WGS sequence"/>
</dbReference>
<keyword evidence="4" id="KW-1185">Reference proteome</keyword>
<dbReference type="Pfam" id="PF09722">
    <property type="entry name" value="Xre_MbcA_ParS_C"/>
    <property type="match status" value="1"/>
</dbReference>
<evidence type="ECO:0000313" key="5">
    <source>
        <dbReference type="Proteomes" id="UP000190962"/>
    </source>
</evidence>
<dbReference type="Proteomes" id="UP000190962">
    <property type="component" value="Unassembled WGS sequence"/>
</dbReference>
<evidence type="ECO:0000313" key="3">
    <source>
        <dbReference type="EMBL" id="OOY34926.1"/>
    </source>
</evidence>
<feature type="domain" description="Antitoxin Xre/MbcA/ParS-like toxin-binding" evidence="1">
    <location>
        <begin position="86"/>
        <end position="125"/>
    </location>
</feature>
<dbReference type="EMBL" id="MPNX01000009">
    <property type="protein sequence ID" value="OOY34926.1"/>
    <property type="molecule type" value="Genomic_DNA"/>
</dbReference>
<evidence type="ECO:0000313" key="4">
    <source>
        <dbReference type="Proteomes" id="UP000030856"/>
    </source>
</evidence>
<reference evidence="2 4" key="1">
    <citation type="journal article" date="2014" name="BMC Genomics">
        <title>The genome of the intracellular bacterium of the coastal bivalve, Solemya velum: a blueprint for thriving in and out of symbiosis.</title>
        <authorList>
            <person name="Dmytrenko O."/>
            <person name="Russell S.L."/>
            <person name="Loo W.T."/>
            <person name="Fontanez K.M."/>
            <person name="Liao L."/>
            <person name="Roeselers G."/>
            <person name="Sharma R."/>
            <person name="Stewart F.J."/>
            <person name="Newton I.L."/>
            <person name="Woyke T."/>
            <person name="Wu D."/>
            <person name="Lang J.M."/>
            <person name="Eisen J.A."/>
            <person name="Cavanaugh C.M."/>
        </authorList>
    </citation>
    <scope>NUCLEOTIDE SEQUENCE [LARGE SCALE GENOMIC DNA]</scope>
    <source>
        <strain evidence="2 4">WH</strain>
    </source>
</reference>